<dbReference type="RefSeq" id="WP_229735701.1">
    <property type="nucleotide sequence ID" value="NZ_BMGF01000011.1"/>
</dbReference>
<dbReference type="InterPro" id="IPR001995">
    <property type="entry name" value="Peptidase_A2_cat"/>
</dbReference>
<feature type="domain" description="Peptidase A2" evidence="3">
    <location>
        <begin position="57"/>
        <end position="73"/>
    </location>
</feature>
<proteinExistence type="predicted"/>
<dbReference type="AlphaFoldDB" id="A0A7Y9Y0W1"/>
<evidence type="ECO:0000256" key="2">
    <source>
        <dbReference type="SAM" id="SignalP"/>
    </source>
</evidence>
<keyword evidence="1" id="KW-0378">Hydrolase</keyword>
<dbReference type="GO" id="GO:0006508">
    <property type="term" value="P:proteolysis"/>
    <property type="evidence" value="ECO:0007669"/>
    <property type="project" value="InterPro"/>
</dbReference>
<protein>
    <recommendedName>
        <fullName evidence="3">Peptidase A2 domain-containing protein</fullName>
    </recommendedName>
</protein>
<dbReference type="PROSITE" id="PS50175">
    <property type="entry name" value="ASP_PROT_RETROV"/>
    <property type="match status" value="1"/>
</dbReference>
<dbReference type="Gene3D" id="2.40.70.10">
    <property type="entry name" value="Acid Proteases"/>
    <property type="match status" value="1"/>
</dbReference>
<dbReference type="EMBL" id="JACBZF010000009">
    <property type="protein sequence ID" value="NYH96923.1"/>
    <property type="molecule type" value="Genomic_DNA"/>
</dbReference>
<evidence type="ECO:0000313" key="4">
    <source>
        <dbReference type="EMBL" id="NYH96923.1"/>
    </source>
</evidence>
<dbReference type="Proteomes" id="UP000522081">
    <property type="component" value="Unassembled WGS sequence"/>
</dbReference>
<sequence>MTGLSAALALLFASIAFPASHGASGAQEAGDMDIVEFDQDRYERMTVPVRLADEGPYRFLVDTGSQNTVIARR</sequence>
<gene>
    <name evidence="4" type="ORF">FHS75_003276</name>
</gene>
<evidence type="ECO:0000259" key="3">
    <source>
        <dbReference type="PROSITE" id="PS50175"/>
    </source>
</evidence>
<keyword evidence="5" id="KW-1185">Reference proteome</keyword>
<comment type="caution">
    <text evidence="4">The sequence shown here is derived from an EMBL/GenBank/DDBJ whole genome shotgun (WGS) entry which is preliminary data.</text>
</comment>
<dbReference type="PROSITE" id="PS00141">
    <property type="entry name" value="ASP_PROTEASE"/>
    <property type="match status" value="1"/>
</dbReference>
<reference evidence="4 5" key="1">
    <citation type="submission" date="2020-07" db="EMBL/GenBank/DDBJ databases">
        <title>Genomic Encyclopedia of Type Strains, Phase IV (KMG-IV): sequencing the most valuable type-strain genomes for metagenomic binning, comparative biology and taxonomic classification.</title>
        <authorList>
            <person name="Goeker M."/>
        </authorList>
    </citation>
    <scope>NUCLEOTIDE SEQUENCE [LARGE SCALE GENOMIC DNA]</scope>
    <source>
        <strain evidence="4 5">DSM 29043</strain>
    </source>
</reference>
<dbReference type="InterPro" id="IPR001969">
    <property type="entry name" value="Aspartic_peptidase_AS"/>
</dbReference>
<keyword evidence="2" id="KW-0732">Signal</keyword>
<evidence type="ECO:0000256" key="1">
    <source>
        <dbReference type="ARBA" id="ARBA00022801"/>
    </source>
</evidence>
<name>A0A7Y9Y0W1_9SPHN</name>
<accession>A0A7Y9Y0W1</accession>
<organism evidence="4 5">
    <name type="scientific">Novosphingobium marinum</name>
    <dbReference type="NCBI Taxonomy" id="1514948"/>
    <lineage>
        <taxon>Bacteria</taxon>
        <taxon>Pseudomonadati</taxon>
        <taxon>Pseudomonadota</taxon>
        <taxon>Alphaproteobacteria</taxon>
        <taxon>Sphingomonadales</taxon>
        <taxon>Sphingomonadaceae</taxon>
        <taxon>Novosphingobium</taxon>
    </lineage>
</organism>
<feature type="signal peptide" evidence="2">
    <location>
        <begin position="1"/>
        <end position="22"/>
    </location>
</feature>
<feature type="chain" id="PRO_5030513850" description="Peptidase A2 domain-containing protein" evidence="2">
    <location>
        <begin position="23"/>
        <end position="73"/>
    </location>
</feature>
<evidence type="ECO:0000313" key="5">
    <source>
        <dbReference type="Proteomes" id="UP000522081"/>
    </source>
</evidence>
<dbReference type="GO" id="GO:0004190">
    <property type="term" value="F:aspartic-type endopeptidase activity"/>
    <property type="evidence" value="ECO:0007669"/>
    <property type="project" value="InterPro"/>
</dbReference>
<dbReference type="InterPro" id="IPR021109">
    <property type="entry name" value="Peptidase_aspartic_dom_sf"/>
</dbReference>